<dbReference type="Pfam" id="PF00262">
    <property type="entry name" value="Calreticulin"/>
    <property type="match status" value="1"/>
</dbReference>
<dbReference type="PROSITE" id="PS00805">
    <property type="entry name" value="CALRETICULIN_REPEAT"/>
    <property type="match status" value="1"/>
</dbReference>
<feature type="compositionally biased region" description="Acidic residues" evidence="11">
    <location>
        <begin position="558"/>
        <end position="569"/>
    </location>
</feature>
<evidence type="ECO:0000256" key="2">
    <source>
        <dbReference type="ARBA" id="ARBA00010983"/>
    </source>
</evidence>
<dbReference type="PANTHER" id="PTHR11073:SF1">
    <property type="entry name" value="CALNEXIN 14D-RELATED"/>
    <property type="match status" value="1"/>
</dbReference>
<organism evidence="12">
    <name type="scientific">Photinus pyralis</name>
    <name type="common">Common eastern firefly</name>
    <name type="synonym">Lampyris pyralis</name>
    <dbReference type="NCBI Taxonomy" id="7054"/>
    <lineage>
        <taxon>Eukaryota</taxon>
        <taxon>Metazoa</taxon>
        <taxon>Ecdysozoa</taxon>
        <taxon>Arthropoda</taxon>
        <taxon>Hexapoda</taxon>
        <taxon>Insecta</taxon>
        <taxon>Pterygota</taxon>
        <taxon>Neoptera</taxon>
        <taxon>Endopterygota</taxon>
        <taxon>Coleoptera</taxon>
        <taxon>Polyphaga</taxon>
        <taxon>Elateriformia</taxon>
        <taxon>Elateroidea</taxon>
        <taxon>Lampyridae</taxon>
        <taxon>Lampyrinae</taxon>
        <taxon>Photinus</taxon>
    </lineage>
</organism>
<keyword evidence="9" id="KW-1015">Disulfide bond</keyword>
<proteinExistence type="inferred from homology"/>
<dbReference type="OrthoDB" id="1938156at2759"/>
<evidence type="ECO:0000256" key="5">
    <source>
        <dbReference type="ARBA" id="ARBA00022989"/>
    </source>
</evidence>
<feature type="region of interest" description="Disordered" evidence="11">
    <location>
        <begin position="27"/>
        <end position="50"/>
    </location>
</feature>
<comment type="similarity">
    <text evidence="2 10">Belongs to the calreticulin family.</text>
</comment>
<feature type="disulfide bond" evidence="9">
    <location>
        <begin position="154"/>
        <end position="189"/>
    </location>
</feature>
<feature type="region of interest" description="Disordered" evidence="11">
    <location>
        <begin position="508"/>
        <end position="591"/>
    </location>
</feature>
<dbReference type="SUPFAM" id="SSF63887">
    <property type="entry name" value="P-domain of calnexin/calreticulin"/>
    <property type="match status" value="1"/>
</dbReference>
<dbReference type="EMBL" id="GEZM01095907">
    <property type="protein sequence ID" value="JAV55271.1"/>
    <property type="molecule type" value="Transcribed_RNA"/>
</dbReference>
<evidence type="ECO:0000256" key="1">
    <source>
        <dbReference type="ARBA" id="ARBA00004115"/>
    </source>
</evidence>
<dbReference type="InterPro" id="IPR018124">
    <property type="entry name" value="Calret/calnex_CS"/>
</dbReference>
<evidence type="ECO:0000256" key="9">
    <source>
        <dbReference type="PIRSR" id="PIRSR601580-3"/>
    </source>
</evidence>
<dbReference type="RefSeq" id="XP_031339707.1">
    <property type="nucleotide sequence ID" value="XM_031483847.1"/>
</dbReference>
<feature type="signal peptide" evidence="10">
    <location>
        <begin position="1"/>
        <end position="23"/>
    </location>
</feature>
<evidence type="ECO:0000256" key="11">
    <source>
        <dbReference type="SAM" id="MobiDB-lite"/>
    </source>
</evidence>
<dbReference type="FunFam" id="2.10.250.10:FF:000001">
    <property type="entry name" value="Calnexin homolog"/>
    <property type="match status" value="1"/>
</dbReference>
<keyword evidence="7 10" id="KW-0143">Chaperone</keyword>
<dbReference type="GO" id="GO:0051082">
    <property type="term" value="F:unfolded protein binding"/>
    <property type="evidence" value="ECO:0007669"/>
    <property type="project" value="InterPro"/>
</dbReference>
<dbReference type="RefSeq" id="XP_031339708.1">
    <property type="nucleotide sequence ID" value="XM_031483848.1"/>
</dbReference>
<keyword evidence="5 10" id="KW-1133">Transmembrane helix</keyword>
<evidence type="ECO:0000313" key="12">
    <source>
        <dbReference type="EMBL" id="JAV55271.1"/>
    </source>
</evidence>
<keyword evidence="6 10" id="KW-0472">Membrane</keyword>
<dbReference type="InterPro" id="IPR013320">
    <property type="entry name" value="ConA-like_dom_sf"/>
</dbReference>
<reference evidence="12" key="1">
    <citation type="journal article" date="2016" name="Sci. Rep.">
        <title>Molecular characterization of firefly nuptial gifts: a multi-omics approach sheds light on postcopulatory sexual selection.</title>
        <authorList>
            <person name="Al-Wathiqui N."/>
            <person name="Fallon T.R."/>
            <person name="South A."/>
            <person name="Weng J.K."/>
            <person name="Lewis S.M."/>
        </authorList>
    </citation>
    <scope>NUCLEOTIDE SEQUENCE</scope>
</reference>
<evidence type="ECO:0000256" key="3">
    <source>
        <dbReference type="ARBA" id="ARBA00022692"/>
    </source>
</evidence>
<feature type="compositionally biased region" description="Basic and acidic residues" evidence="11">
    <location>
        <begin position="276"/>
        <end position="286"/>
    </location>
</feature>
<keyword evidence="3 10" id="KW-0812">Transmembrane</keyword>
<comment type="function">
    <text evidence="8">Calcium-binding protein that interacts with newly synthesized monoglucosylated glycoproteins in the endoplasmic reticulum. It may act in assisting protein assembly and/or in the retention within the ER of unassembled protein subunits. It seems to play a major role in the quality control apparatus of the ER by the retention of incorrectly folded proteins. Required for embryogenesis and larval development under heat and ER stress conditions. May be important for germ cell development. Involved in neuronal necrotic cell death.</text>
</comment>
<evidence type="ECO:0000256" key="7">
    <source>
        <dbReference type="ARBA" id="ARBA00023186"/>
    </source>
</evidence>
<evidence type="ECO:0008006" key="13">
    <source>
        <dbReference type="Google" id="ProtNLM"/>
    </source>
</evidence>
<dbReference type="GO" id="GO:0006457">
    <property type="term" value="P:protein folding"/>
    <property type="evidence" value="ECO:0007669"/>
    <property type="project" value="InterPro"/>
</dbReference>
<evidence type="ECO:0000256" key="4">
    <source>
        <dbReference type="ARBA" id="ARBA00022824"/>
    </source>
</evidence>
<dbReference type="Gene3D" id="2.60.120.200">
    <property type="match status" value="1"/>
</dbReference>
<evidence type="ECO:0000256" key="10">
    <source>
        <dbReference type="RuleBase" id="RU362126"/>
    </source>
</evidence>
<dbReference type="KEGG" id="ppyr:116168170"/>
<dbReference type="Gene3D" id="2.10.250.10">
    <property type="entry name" value="Calreticulin/calnexin, P domain"/>
    <property type="match status" value="1"/>
</dbReference>
<sequence>MGKLVRVICTLYLLVAISAVNRAEEDPDEFDADEATVEVESEPSTVDVPYESPTPIDQNKVYLADHFDDAAQFSKRWIKSKAKKDGISEEIAKYDGIWELEAPLKDALVGDMGLVLKSKAKHAAIASSLIKPFVFNTKPLIVQYEVILQDGQECGGAYLKLLSDGTDTRNLGQFTDKSPYTIMFGPDKCGNDHKLHFIFRHKNPRNGSVEEKHCKKPTERLEDYFSDKLPHLYTLILNPDNTFEIKVDKTVINSGSLLEDFTPSVNPPSEIDDPEDSRPEDWDEREKIPDAEAVKPEDWDEDAPAQIIDEFATMPSGWLEDEPTHIPDPNAKKPVDWDTEMDGSWEPPLIDNPVCADATGCGKWEPPLINNPNFKGKWRAPLIDNPNYKGKWRPRRIPNPEFFEDKEPFKMHTVSAVGFELWSMSKDIYFDNIIITDDHYVAEHWAAATFEKKRQKIARDSESVVQRLANLTNDYPILWIVYILVLGVPIVFILYLCCKPKSASPTENEELKRAAEAKKTDAPSPDDLAAPGMSNANKIDESVEDDEASEDKEKYSDKDEDDDDDEDEKDAVISDQNGEGDVPRKRKPRKE</sequence>
<feature type="chain" id="PRO_5011807053" description="Calnexin" evidence="10">
    <location>
        <begin position="24"/>
        <end position="591"/>
    </location>
</feature>
<dbReference type="InterPro" id="IPR009033">
    <property type="entry name" value="Calreticulin/calnexin_P_dom_sf"/>
</dbReference>
<dbReference type="FunFam" id="2.60.120.200:FF:000011">
    <property type="entry name" value="Probable calnexin"/>
    <property type="match status" value="1"/>
</dbReference>
<dbReference type="EMBL" id="GEZM01095906">
    <property type="protein sequence ID" value="JAV55272.1"/>
    <property type="molecule type" value="Transcribed_RNA"/>
</dbReference>
<dbReference type="GO" id="GO:0005789">
    <property type="term" value="C:endoplasmic reticulum membrane"/>
    <property type="evidence" value="ECO:0007669"/>
    <property type="project" value="UniProtKB-SubCell"/>
</dbReference>
<dbReference type="GO" id="GO:0036503">
    <property type="term" value="P:ERAD pathway"/>
    <property type="evidence" value="ECO:0007669"/>
    <property type="project" value="TreeGrafter"/>
</dbReference>
<dbReference type="InterPro" id="IPR001580">
    <property type="entry name" value="Calret/calnex"/>
</dbReference>
<evidence type="ECO:0000256" key="6">
    <source>
        <dbReference type="ARBA" id="ARBA00023136"/>
    </source>
</evidence>
<dbReference type="AlphaFoldDB" id="A0A1Y1K457"/>
<comment type="subcellular location">
    <subcellularLocation>
        <location evidence="1">Endoplasmic reticulum membrane</location>
        <topology evidence="1">Single-pass type I membrane protein</topology>
    </subcellularLocation>
</comment>
<evidence type="ECO:0000256" key="8">
    <source>
        <dbReference type="ARBA" id="ARBA00053392"/>
    </source>
</evidence>
<name>A0A1Y1K457_PHOPY</name>
<feature type="compositionally biased region" description="Acidic residues" evidence="11">
    <location>
        <begin position="27"/>
        <end position="41"/>
    </location>
</feature>
<feature type="region of interest" description="Disordered" evidence="11">
    <location>
        <begin position="258"/>
        <end position="286"/>
    </location>
</feature>
<keyword evidence="10" id="KW-0732">Signal</keyword>
<dbReference type="GO" id="GO:0005509">
    <property type="term" value="F:calcium ion binding"/>
    <property type="evidence" value="ECO:0007669"/>
    <property type="project" value="InterPro"/>
</dbReference>
<dbReference type="EMBL" id="GEZM01095908">
    <property type="protein sequence ID" value="JAV55270.1"/>
    <property type="molecule type" value="Transcribed_RNA"/>
</dbReference>
<dbReference type="PRINTS" id="PR00626">
    <property type="entry name" value="CALRETICULIN"/>
</dbReference>
<protein>
    <recommendedName>
        <fullName evidence="13">Calnexin</fullName>
    </recommendedName>
</protein>
<keyword evidence="4 10" id="KW-0256">Endoplasmic reticulum</keyword>
<dbReference type="PANTHER" id="PTHR11073">
    <property type="entry name" value="CALRETICULIN AND CALNEXIN"/>
    <property type="match status" value="1"/>
</dbReference>
<feature type="compositionally biased region" description="Basic and acidic residues" evidence="11">
    <location>
        <begin position="509"/>
        <end position="521"/>
    </location>
</feature>
<dbReference type="PROSITE" id="PS00804">
    <property type="entry name" value="CALRETICULIN_2"/>
    <property type="match status" value="1"/>
</dbReference>
<dbReference type="GeneID" id="116168170"/>
<feature type="transmembrane region" description="Helical" evidence="10">
    <location>
        <begin position="477"/>
        <end position="498"/>
    </location>
</feature>
<dbReference type="SUPFAM" id="SSF49899">
    <property type="entry name" value="Concanavalin A-like lectins/glucanases"/>
    <property type="match status" value="1"/>
</dbReference>
<accession>A0A1Y1K457</accession>